<dbReference type="AlphaFoldDB" id="A0A2K4FCG1"/>
<feature type="transmembrane region" description="Helical" evidence="1">
    <location>
        <begin position="12"/>
        <end position="31"/>
    </location>
</feature>
<protein>
    <submittedName>
        <fullName evidence="3">DUF4064 domain-containing protein</fullName>
    </submittedName>
</protein>
<dbReference type="EMBL" id="PPPX01000011">
    <property type="protein sequence ID" value="POA09029.1"/>
    <property type="molecule type" value="Genomic_DNA"/>
</dbReference>
<evidence type="ECO:0000313" key="3">
    <source>
        <dbReference type="EMBL" id="POA09029.1"/>
    </source>
</evidence>
<keyword evidence="4" id="KW-1185">Reference proteome</keyword>
<organism evidence="3 4">
    <name type="scientific">Staphylococcus argensis</name>
    <dbReference type="NCBI Taxonomy" id="1607738"/>
    <lineage>
        <taxon>Bacteria</taxon>
        <taxon>Bacillati</taxon>
        <taxon>Bacillota</taxon>
        <taxon>Bacilli</taxon>
        <taxon>Bacillales</taxon>
        <taxon>Staphylococcaceae</taxon>
        <taxon>Staphylococcus</taxon>
    </lineage>
</organism>
<dbReference type="Proteomes" id="UP000242712">
    <property type="component" value="Unassembled WGS sequence"/>
</dbReference>
<dbReference type="GeneID" id="98298407"/>
<name>A0A2K4FCG1_9STAP</name>
<evidence type="ECO:0000256" key="1">
    <source>
        <dbReference type="SAM" id="Phobius"/>
    </source>
</evidence>
<feature type="domain" description="DUF4064" evidence="2">
    <location>
        <begin position="2"/>
        <end position="108"/>
    </location>
</feature>
<accession>A0A2K4FCG1</accession>
<keyword evidence="1" id="KW-1133">Transmembrane helix</keyword>
<sequence length="141" mass="15721">MKRVWEKILVWLGLLLQFALIFIYGVIAPFMNDDSFKSEIKDSIKEEVSSGKLSNADINSIVSHLNEWIIYLIGLAIIVAAVALITALIINKLPKTAGVIFILLAIAAVLSLNFIATLFWLIAGIMLIVRRNKQTKRKARA</sequence>
<comment type="caution">
    <text evidence="3">The sequence shown here is derived from an EMBL/GenBank/DDBJ whole genome shotgun (WGS) entry which is preliminary data.</text>
</comment>
<gene>
    <name evidence="3" type="ORF">CD039_08590</name>
</gene>
<keyword evidence="1" id="KW-0472">Membrane</keyword>
<keyword evidence="1" id="KW-0812">Transmembrane</keyword>
<evidence type="ECO:0000313" key="4">
    <source>
        <dbReference type="Proteomes" id="UP000242712"/>
    </source>
</evidence>
<dbReference type="OrthoDB" id="2414536at2"/>
<dbReference type="RefSeq" id="WP_070502779.1">
    <property type="nucleotide sequence ID" value="NZ_CBCRVO010000002.1"/>
</dbReference>
<dbReference type="Pfam" id="PF13273">
    <property type="entry name" value="DUF4064"/>
    <property type="match status" value="1"/>
</dbReference>
<dbReference type="InterPro" id="IPR025273">
    <property type="entry name" value="DUF4064"/>
</dbReference>
<proteinExistence type="predicted"/>
<evidence type="ECO:0000259" key="2">
    <source>
        <dbReference type="Pfam" id="PF13273"/>
    </source>
</evidence>
<feature type="transmembrane region" description="Helical" evidence="1">
    <location>
        <begin position="68"/>
        <end position="90"/>
    </location>
</feature>
<feature type="transmembrane region" description="Helical" evidence="1">
    <location>
        <begin position="96"/>
        <end position="129"/>
    </location>
</feature>
<reference evidence="3 4" key="1">
    <citation type="submission" date="2017-08" db="EMBL/GenBank/DDBJ databases">
        <title>Draft genome sequences of 64 type strains of genus Staph aureus.</title>
        <authorList>
            <person name="Cole K."/>
            <person name="Golubchik T."/>
            <person name="Russell J."/>
            <person name="Foster D."/>
            <person name="Llewelyn M."/>
            <person name="Wilson D."/>
            <person name="Crook D."/>
            <person name="Paul J."/>
        </authorList>
    </citation>
    <scope>NUCLEOTIDE SEQUENCE [LARGE SCALE GENOMIC DNA]</scope>
    <source>
        <strain evidence="3 4">DSM 29875</strain>
    </source>
</reference>